<proteinExistence type="predicted"/>
<evidence type="ECO:0000256" key="5">
    <source>
        <dbReference type="ARBA" id="ARBA00022741"/>
    </source>
</evidence>
<dbReference type="InterPro" id="IPR039421">
    <property type="entry name" value="Type_1_exporter"/>
</dbReference>
<sequence length="598" mass="66397">MKLLYSYLNQYKGLVLLALLLAAINQIFSFLDPYIFQKIIDGYVINKDGSLRNYDSVNIFLKGAGMLILAAMGVAMVSRIAKAFQDYFINVITQRLGAQIYSDGLRHSLDMPFQVFEDQRSGETLGILQKVRIDVEKLIAAFVNILFTSLVGIVFVMTYAITVNWLLGVVYLSSVPLLGLVSSLLSKRIKVIQKTIVAQTTSLAGSTTESLRNIELIKSLGLSGQETKRLNDTTTKILKLELKKVRYIRSLSFVQGTFVNLLRNGLLLLMLYLVVIGQLTVGQFFTFFLYSFFVFGPLQELGNIINIYRETEVSLENFQRILKMPKERIPEKPVAVGRLRELGFQQVSFKHQTASQNALTNISFNMQIGQTIAFVGPSGSGKTTLVKLLVGLYTPNSGQILYNGVPGSDIDLNGLREQIGFVTQDTQLFAGTIRENLRFAAPHATDEQCLDMLAKAAAHNLLARADKGLDTVLGEGGVKVSGGEKQRLSIARALLRKPTLLVFDEATSALDSLTEEEISKTVREISESLNHMTILIAHRLSTVLHADRIFVLEKGQIVEAGKHQELLEQKGLYYAMWRQQIGERTLSSIKPGSVKVAS</sequence>
<keyword evidence="3" id="KW-1003">Cell membrane</keyword>
<dbReference type="GO" id="GO:0016887">
    <property type="term" value="F:ATP hydrolysis activity"/>
    <property type="evidence" value="ECO:0007669"/>
    <property type="project" value="InterPro"/>
</dbReference>
<keyword evidence="5" id="KW-0547">Nucleotide-binding</keyword>
<keyword evidence="13" id="KW-1185">Reference proteome</keyword>
<evidence type="ECO:0000313" key="13">
    <source>
        <dbReference type="Proteomes" id="UP000480178"/>
    </source>
</evidence>
<dbReference type="GO" id="GO:0015421">
    <property type="term" value="F:ABC-type oligopeptide transporter activity"/>
    <property type="evidence" value="ECO:0007669"/>
    <property type="project" value="TreeGrafter"/>
</dbReference>
<dbReference type="Proteomes" id="UP000480178">
    <property type="component" value="Chromosome"/>
</dbReference>
<name>A0A6C0GDX5_9BACT</name>
<dbReference type="Pfam" id="PF00664">
    <property type="entry name" value="ABC_membrane"/>
    <property type="match status" value="1"/>
</dbReference>
<feature type="transmembrane region" description="Helical" evidence="9">
    <location>
        <begin position="266"/>
        <end position="293"/>
    </location>
</feature>
<comment type="subcellular location">
    <subcellularLocation>
        <location evidence="1">Cell membrane</location>
        <topology evidence="1">Multi-pass membrane protein</topology>
    </subcellularLocation>
</comment>
<dbReference type="FunFam" id="3.40.50.300:FF:000221">
    <property type="entry name" value="Multidrug ABC transporter ATP-binding protein"/>
    <property type="match status" value="1"/>
</dbReference>
<evidence type="ECO:0000256" key="7">
    <source>
        <dbReference type="ARBA" id="ARBA00022989"/>
    </source>
</evidence>
<dbReference type="PROSITE" id="PS50893">
    <property type="entry name" value="ABC_TRANSPORTER_2"/>
    <property type="match status" value="1"/>
</dbReference>
<evidence type="ECO:0000256" key="3">
    <source>
        <dbReference type="ARBA" id="ARBA00022475"/>
    </source>
</evidence>
<accession>A0A6C0GDX5</accession>
<organism evidence="12 13">
    <name type="scientific">Rhodocytophaga rosea</name>
    <dbReference type="NCBI Taxonomy" id="2704465"/>
    <lineage>
        <taxon>Bacteria</taxon>
        <taxon>Pseudomonadati</taxon>
        <taxon>Bacteroidota</taxon>
        <taxon>Cytophagia</taxon>
        <taxon>Cytophagales</taxon>
        <taxon>Rhodocytophagaceae</taxon>
        <taxon>Rhodocytophaga</taxon>
    </lineage>
</organism>
<dbReference type="Pfam" id="PF00005">
    <property type="entry name" value="ABC_tran"/>
    <property type="match status" value="1"/>
</dbReference>
<dbReference type="AlphaFoldDB" id="A0A6C0GDX5"/>
<feature type="transmembrane region" description="Helical" evidence="9">
    <location>
        <begin position="165"/>
        <end position="185"/>
    </location>
</feature>
<dbReference type="InterPro" id="IPR017871">
    <property type="entry name" value="ABC_transporter-like_CS"/>
</dbReference>
<keyword evidence="2" id="KW-0813">Transport</keyword>
<feature type="transmembrane region" description="Helical" evidence="9">
    <location>
        <begin position="59"/>
        <end position="77"/>
    </location>
</feature>
<dbReference type="RefSeq" id="WP_162442035.1">
    <property type="nucleotide sequence ID" value="NZ_CP048222.1"/>
</dbReference>
<evidence type="ECO:0000256" key="2">
    <source>
        <dbReference type="ARBA" id="ARBA00022448"/>
    </source>
</evidence>
<keyword evidence="6 12" id="KW-0067">ATP-binding</keyword>
<keyword evidence="7 9" id="KW-1133">Transmembrane helix</keyword>
<dbReference type="EMBL" id="CP048222">
    <property type="protein sequence ID" value="QHT65962.1"/>
    <property type="molecule type" value="Genomic_DNA"/>
</dbReference>
<dbReference type="InterPro" id="IPR003593">
    <property type="entry name" value="AAA+_ATPase"/>
</dbReference>
<dbReference type="InterPro" id="IPR036640">
    <property type="entry name" value="ABC1_TM_sf"/>
</dbReference>
<dbReference type="KEGG" id="rhoz:GXP67_04395"/>
<dbReference type="InterPro" id="IPR003439">
    <property type="entry name" value="ABC_transporter-like_ATP-bd"/>
</dbReference>
<dbReference type="GO" id="GO:0005524">
    <property type="term" value="F:ATP binding"/>
    <property type="evidence" value="ECO:0007669"/>
    <property type="project" value="UniProtKB-KW"/>
</dbReference>
<feature type="transmembrane region" description="Helical" evidence="9">
    <location>
        <begin position="138"/>
        <end position="159"/>
    </location>
</feature>
<evidence type="ECO:0000259" key="11">
    <source>
        <dbReference type="PROSITE" id="PS50929"/>
    </source>
</evidence>
<evidence type="ECO:0000256" key="4">
    <source>
        <dbReference type="ARBA" id="ARBA00022692"/>
    </source>
</evidence>
<dbReference type="PANTHER" id="PTHR43394:SF1">
    <property type="entry name" value="ATP-BINDING CASSETTE SUB-FAMILY B MEMBER 10, MITOCHONDRIAL"/>
    <property type="match status" value="1"/>
</dbReference>
<dbReference type="InterPro" id="IPR027417">
    <property type="entry name" value="P-loop_NTPase"/>
</dbReference>
<dbReference type="Gene3D" id="1.20.1560.10">
    <property type="entry name" value="ABC transporter type 1, transmembrane domain"/>
    <property type="match status" value="1"/>
</dbReference>
<dbReference type="SUPFAM" id="SSF90123">
    <property type="entry name" value="ABC transporter transmembrane region"/>
    <property type="match status" value="1"/>
</dbReference>
<feature type="domain" description="ABC transmembrane type-1" evidence="11">
    <location>
        <begin position="16"/>
        <end position="310"/>
    </location>
</feature>
<dbReference type="GO" id="GO:0005886">
    <property type="term" value="C:plasma membrane"/>
    <property type="evidence" value="ECO:0007669"/>
    <property type="project" value="UniProtKB-SubCell"/>
</dbReference>
<dbReference type="Gene3D" id="3.40.50.300">
    <property type="entry name" value="P-loop containing nucleotide triphosphate hydrolases"/>
    <property type="match status" value="1"/>
</dbReference>
<dbReference type="PROSITE" id="PS00211">
    <property type="entry name" value="ABC_TRANSPORTER_1"/>
    <property type="match status" value="1"/>
</dbReference>
<reference evidence="12 13" key="1">
    <citation type="submission" date="2020-01" db="EMBL/GenBank/DDBJ databases">
        <authorList>
            <person name="Kim M.K."/>
        </authorList>
    </citation>
    <scope>NUCLEOTIDE SEQUENCE [LARGE SCALE GENOMIC DNA]</scope>
    <source>
        <strain evidence="12 13">172606-1</strain>
    </source>
</reference>
<evidence type="ECO:0000256" key="6">
    <source>
        <dbReference type="ARBA" id="ARBA00022840"/>
    </source>
</evidence>
<dbReference type="CDD" id="cd07346">
    <property type="entry name" value="ABC_6TM_exporters"/>
    <property type="match status" value="1"/>
</dbReference>
<keyword evidence="4 9" id="KW-0812">Transmembrane</keyword>
<dbReference type="InterPro" id="IPR011527">
    <property type="entry name" value="ABC1_TM_dom"/>
</dbReference>
<evidence type="ECO:0000313" key="12">
    <source>
        <dbReference type="EMBL" id="QHT65962.1"/>
    </source>
</evidence>
<evidence type="ECO:0000259" key="10">
    <source>
        <dbReference type="PROSITE" id="PS50893"/>
    </source>
</evidence>
<evidence type="ECO:0000256" key="1">
    <source>
        <dbReference type="ARBA" id="ARBA00004651"/>
    </source>
</evidence>
<keyword evidence="8 9" id="KW-0472">Membrane</keyword>
<dbReference type="PROSITE" id="PS50929">
    <property type="entry name" value="ABC_TM1F"/>
    <property type="match status" value="1"/>
</dbReference>
<dbReference type="SMART" id="SM00382">
    <property type="entry name" value="AAA"/>
    <property type="match status" value="1"/>
</dbReference>
<protein>
    <submittedName>
        <fullName evidence="12">ABC transporter ATP-binding protein</fullName>
    </submittedName>
</protein>
<dbReference type="PANTHER" id="PTHR43394">
    <property type="entry name" value="ATP-DEPENDENT PERMEASE MDL1, MITOCHONDRIAL"/>
    <property type="match status" value="1"/>
</dbReference>
<gene>
    <name evidence="12" type="ORF">GXP67_04395</name>
</gene>
<feature type="domain" description="ABC transporter" evidence="10">
    <location>
        <begin position="342"/>
        <end position="579"/>
    </location>
</feature>
<evidence type="ECO:0000256" key="8">
    <source>
        <dbReference type="ARBA" id="ARBA00023136"/>
    </source>
</evidence>
<evidence type="ECO:0000256" key="9">
    <source>
        <dbReference type="SAM" id="Phobius"/>
    </source>
</evidence>
<dbReference type="SUPFAM" id="SSF52540">
    <property type="entry name" value="P-loop containing nucleoside triphosphate hydrolases"/>
    <property type="match status" value="1"/>
</dbReference>